<comment type="caution">
    <text evidence="2">The sequence shown here is derived from an EMBL/GenBank/DDBJ whole genome shotgun (WGS) entry which is preliminary data.</text>
</comment>
<keyword evidence="3" id="KW-1185">Reference proteome</keyword>
<dbReference type="AlphaFoldDB" id="A0A660C757"/>
<dbReference type="OrthoDB" id="7058606at2"/>
<dbReference type="Pfam" id="PF01243">
    <property type="entry name" value="PNPOx_N"/>
    <property type="match status" value="1"/>
</dbReference>
<gene>
    <name evidence="2" type="ORF">JD82_00049</name>
</gene>
<organism evidence="2 3">
    <name type="scientific">Prauserella rugosa</name>
    <dbReference type="NCBI Taxonomy" id="43354"/>
    <lineage>
        <taxon>Bacteria</taxon>
        <taxon>Bacillati</taxon>
        <taxon>Actinomycetota</taxon>
        <taxon>Actinomycetes</taxon>
        <taxon>Pseudonocardiales</taxon>
        <taxon>Pseudonocardiaceae</taxon>
        <taxon>Prauserella</taxon>
    </lineage>
</organism>
<dbReference type="Proteomes" id="UP000317303">
    <property type="component" value="Unassembled WGS sequence"/>
</dbReference>
<dbReference type="RefSeq" id="WP_030533231.1">
    <property type="nucleotide sequence ID" value="NZ_JOIJ01000012.1"/>
</dbReference>
<dbReference type="InterPro" id="IPR012349">
    <property type="entry name" value="Split_barrel_FMN-bd"/>
</dbReference>
<evidence type="ECO:0000313" key="2">
    <source>
        <dbReference type="EMBL" id="TWH18234.1"/>
    </source>
</evidence>
<sequence>MTTESTTQASLLTADDLAFLRRPLQGFLSVAAGPVPPQPRPVWFEATDDGTIELFTDRNAPKVRALRRDPRASIVVASPVGEREHWVSVAGTTTTTEGAGDLLERLAARYWDLRDPARAAELAEMRTVQWLRVVLHPESVRRVAY</sequence>
<reference evidence="2 3" key="1">
    <citation type="submission" date="2019-07" db="EMBL/GenBank/DDBJ databases">
        <title>R&amp;d 2014.</title>
        <authorList>
            <person name="Klenk H.-P."/>
        </authorList>
    </citation>
    <scope>NUCLEOTIDE SEQUENCE [LARGE SCALE GENOMIC DNA]</scope>
    <source>
        <strain evidence="2 3">DSM 43194</strain>
    </source>
</reference>
<dbReference type="EMBL" id="VLJV01000001">
    <property type="protein sequence ID" value="TWH18234.1"/>
    <property type="molecule type" value="Genomic_DNA"/>
</dbReference>
<proteinExistence type="predicted"/>
<feature type="domain" description="Pyridoxamine 5'-phosphate oxidase N-terminal" evidence="1">
    <location>
        <begin position="18"/>
        <end position="110"/>
    </location>
</feature>
<name>A0A660C757_9PSEU</name>
<evidence type="ECO:0000259" key="1">
    <source>
        <dbReference type="Pfam" id="PF01243"/>
    </source>
</evidence>
<evidence type="ECO:0000313" key="3">
    <source>
        <dbReference type="Proteomes" id="UP000317303"/>
    </source>
</evidence>
<protein>
    <submittedName>
        <fullName evidence="2">Pyridoxamine 5'-phosphate oxidase</fullName>
    </submittedName>
</protein>
<accession>A0A660C757</accession>
<dbReference type="Gene3D" id="2.30.110.10">
    <property type="entry name" value="Electron Transport, Fmn-binding Protein, Chain A"/>
    <property type="match status" value="1"/>
</dbReference>
<dbReference type="SUPFAM" id="SSF50475">
    <property type="entry name" value="FMN-binding split barrel"/>
    <property type="match status" value="1"/>
</dbReference>
<dbReference type="InterPro" id="IPR011576">
    <property type="entry name" value="Pyridox_Oxase_N"/>
</dbReference>